<dbReference type="Proteomes" id="UP000784294">
    <property type="component" value="Unassembled WGS sequence"/>
</dbReference>
<protein>
    <submittedName>
        <fullName evidence="1">Uncharacterized protein</fullName>
    </submittedName>
</protein>
<accession>A0A448X2E5</accession>
<proteinExistence type="predicted"/>
<gene>
    <name evidence="1" type="ORF">PXEA_LOCUS19831</name>
</gene>
<comment type="caution">
    <text evidence="1">The sequence shown here is derived from an EMBL/GenBank/DDBJ whole genome shotgun (WGS) entry which is preliminary data.</text>
</comment>
<evidence type="ECO:0000313" key="2">
    <source>
        <dbReference type="Proteomes" id="UP000784294"/>
    </source>
</evidence>
<keyword evidence="2" id="KW-1185">Reference proteome</keyword>
<organism evidence="1 2">
    <name type="scientific">Protopolystoma xenopodis</name>
    <dbReference type="NCBI Taxonomy" id="117903"/>
    <lineage>
        <taxon>Eukaryota</taxon>
        <taxon>Metazoa</taxon>
        <taxon>Spiralia</taxon>
        <taxon>Lophotrochozoa</taxon>
        <taxon>Platyhelminthes</taxon>
        <taxon>Monogenea</taxon>
        <taxon>Polyopisthocotylea</taxon>
        <taxon>Polystomatidea</taxon>
        <taxon>Polystomatidae</taxon>
        <taxon>Protopolystoma</taxon>
    </lineage>
</organism>
<reference evidence="1" key="1">
    <citation type="submission" date="2018-11" db="EMBL/GenBank/DDBJ databases">
        <authorList>
            <consortium name="Pathogen Informatics"/>
        </authorList>
    </citation>
    <scope>NUCLEOTIDE SEQUENCE</scope>
</reference>
<dbReference type="EMBL" id="CAAALY010079927">
    <property type="protein sequence ID" value="VEL26391.1"/>
    <property type="molecule type" value="Genomic_DNA"/>
</dbReference>
<dbReference type="AlphaFoldDB" id="A0A448X2E5"/>
<sequence>METTRAQTELRTKRLLDTHARVVEGLEKVGRLGANDKVSKADKLGKDK</sequence>
<name>A0A448X2E5_9PLAT</name>
<evidence type="ECO:0000313" key="1">
    <source>
        <dbReference type="EMBL" id="VEL26391.1"/>
    </source>
</evidence>